<protein>
    <recommendedName>
        <fullName evidence="1">DUF4283 domain-containing protein</fullName>
    </recommendedName>
</protein>
<dbReference type="Proteomes" id="UP000593573">
    <property type="component" value="Unassembled WGS sequence"/>
</dbReference>
<evidence type="ECO:0000313" key="3">
    <source>
        <dbReference type="Proteomes" id="UP000593573"/>
    </source>
</evidence>
<dbReference type="OrthoDB" id="1707487at2759"/>
<dbReference type="AlphaFoldDB" id="A0A7J8V086"/>
<comment type="caution">
    <text evidence="2">The sequence shown here is derived from an EMBL/GenBank/DDBJ whole genome shotgun (WGS) entry which is preliminary data.</text>
</comment>
<gene>
    <name evidence="2" type="ORF">Goklo_008306</name>
</gene>
<accession>A0A7J8V086</accession>
<dbReference type="InterPro" id="IPR025558">
    <property type="entry name" value="DUF4283"/>
</dbReference>
<reference evidence="2 3" key="1">
    <citation type="journal article" date="2019" name="Genome Biol. Evol.">
        <title>Insights into the evolution of the New World diploid cottons (Gossypium, subgenus Houzingenia) based on genome sequencing.</title>
        <authorList>
            <person name="Grover C.E."/>
            <person name="Arick M.A. 2nd"/>
            <person name="Thrash A."/>
            <person name="Conover J.L."/>
            <person name="Sanders W.S."/>
            <person name="Peterson D.G."/>
            <person name="Frelichowski J.E."/>
            <person name="Scheffler J.A."/>
            <person name="Scheffler B.E."/>
            <person name="Wendel J.F."/>
        </authorList>
    </citation>
    <scope>NUCLEOTIDE SEQUENCE [LARGE SCALE GENOMIC DNA]</scope>
    <source>
        <strain evidence="2">57</strain>
        <tissue evidence="2">Leaf</tissue>
    </source>
</reference>
<evidence type="ECO:0000313" key="2">
    <source>
        <dbReference type="EMBL" id="MBA0655884.1"/>
    </source>
</evidence>
<organism evidence="2 3">
    <name type="scientific">Gossypium klotzschianum</name>
    <dbReference type="NCBI Taxonomy" id="34286"/>
    <lineage>
        <taxon>Eukaryota</taxon>
        <taxon>Viridiplantae</taxon>
        <taxon>Streptophyta</taxon>
        <taxon>Embryophyta</taxon>
        <taxon>Tracheophyta</taxon>
        <taxon>Spermatophyta</taxon>
        <taxon>Magnoliopsida</taxon>
        <taxon>eudicotyledons</taxon>
        <taxon>Gunneridae</taxon>
        <taxon>Pentapetalae</taxon>
        <taxon>rosids</taxon>
        <taxon>malvids</taxon>
        <taxon>Malvales</taxon>
        <taxon>Malvaceae</taxon>
        <taxon>Malvoideae</taxon>
        <taxon>Gossypium</taxon>
    </lineage>
</organism>
<sequence length="139" mass="16249">MENGMARICIIEEEDEAMRNTSANLWNSLGGTQISDLGEKRFLFRFFHLLDIKRVMKGYGDSFFPIWLRREVNETDLEWDISEVQKRDWGRLWECLWVGESTSYKQASADAETLSSPNCLLYGDKVDSNRMKKVFSFMA</sequence>
<proteinExistence type="predicted"/>
<evidence type="ECO:0000259" key="1">
    <source>
        <dbReference type="Pfam" id="PF14111"/>
    </source>
</evidence>
<dbReference type="Pfam" id="PF14111">
    <property type="entry name" value="DUF4283"/>
    <property type="match status" value="1"/>
</dbReference>
<name>A0A7J8V086_9ROSI</name>
<dbReference type="EMBL" id="JABFAB010000008">
    <property type="protein sequence ID" value="MBA0655884.1"/>
    <property type="molecule type" value="Genomic_DNA"/>
</dbReference>
<keyword evidence="3" id="KW-1185">Reference proteome</keyword>
<feature type="domain" description="DUF4283" evidence="1">
    <location>
        <begin position="16"/>
        <end position="57"/>
    </location>
</feature>